<dbReference type="AlphaFoldDB" id="A0A0F3IP42"/>
<evidence type="ECO:0000313" key="2">
    <source>
        <dbReference type="Proteomes" id="UP000033774"/>
    </source>
</evidence>
<sequence length="73" mass="8197">NPGRETPILQLQNKAPTENSMGVRFGNLPKIRELIMDEVEAAFANKISVKQAMDNAVAKGNEELRRFERTAKN</sequence>
<proteinExistence type="predicted"/>
<feature type="non-terminal residue" evidence="1">
    <location>
        <position position="1"/>
    </location>
</feature>
<keyword evidence="2" id="KW-1185">Reference proteome</keyword>
<dbReference type="Gene3D" id="3.40.190.10">
    <property type="entry name" value="Periplasmic binding protein-like II"/>
    <property type="match status" value="2"/>
</dbReference>
<dbReference type="EMBL" id="LAJY01000648">
    <property type="protein sequence ID" value="KJV08313.1"/>
    <property type="molecule type" value="Genomic_DNA"/>
</dbReference>
<protein>
    <submittedName>
        <fullName evidence="1">Glycerol-3-phosphate ABC transporter substrate-binding protein</fullName>
    </submittedName>
</protein>
<organism evidence="1 2">
    <name type="scientific">Elstera litoralis</name>
    <dbReference type="NCBI Taxonomy" id="552518"/>
    <lineage>
        <taxon>Bacteria</taxon>
        <taxon>Pseudomonadati</taxon>
        <taxon>Pseudomonadota</taxon>
        <taxon>Alphaproteobacteria</taxon>
        <taxon>Rhodospirillales</taxon>
        <taxon>Rhodospirillaceae</taxon>
        <taxon>Elstera</taxon>
    </lineage>
</organism>
<reference evidence="1 2" key="1">
    <citation type="submission" date="2015-03" db="EMBL/GenBank/DDBJ databases">
        <title>Draft genome sequence of Elstera litoralis.</title>
        <authorList>
            <person name="Rahalkar M.C."/>
            <person name="Dhakephalkar P.K."/>
            <person name="Pore S.D."/>
            <person name="Arora P."/>
            <person name="Kapse N.G."/>
            <person name="Pandit P.S."/>
        </authorList>
    </citation>
    <scope>NUCLEOTIDE SEQUENCE [LARGE SCALE GENOMIC DNA]</scope>
    <source>
        <strain evidence="1 2">Dia-1</strain>
    </source>
</reference>
<comment type="caution">
    <text evidence="1">The sequence shown here is derived from an EMBL/GenBank/DDBJ whole genome shotgun (WGS) entry which is preliminary data.</text>
</comment>
<accession>A0A0F3IP42</accession>
<name>A0A0F3IP42_9PROT</name>
<gene>
    <name evidence="1" type="ORF">VZ95_18605</name>
</gene>
<evidence type="ECO:0000313" key="1">
    <source>
        <dbReference type="EMBL" id="KJV08313.1"/>
    </source>
</evidence>
<dbReference type="Proteomes" id="UP000033774">
    <property type="component" value="Unassembled WGS sequence"/>
</dbReference>